<accession>A0A0F8XZ79</accession>
<protein>
    <submittedName>
        <fullName evidence="1">Uncharacterized protein</fullName>
    </submittedName>
</protein>
<reference evidence="1" key="1">
    <citation type="journal article" date="2015" name="Nature">
        <title>Complex archaea that bridge the gap between prokaryotes and eukaryotes.</title>
        <authorList>
            <person name="Spang A."/>
            <person name="Saw J.H."/>
            <person name="Jorgensen S.L."/>
            <person name="Zaremba-Niedzwiedzka K."/>
            <person name="Martijn J."/>
            <person name="Lind A.E."/>
            <person name="van Eijk R."/>
            <person name="Schleper C."/>
            <person name="Guy L."/>
            <person name="Ettema T.J."/>
        </authorList>
    </citation>
    <scope>NUCLEOTIDE SEQUENCE</scope>
</reference>
<comment type="caution">
    <text evidence="1">The sequence shown here is derived from an EMBL/GenBank/DDBJ whole genome shotgun (WGS) entry which is preliminary data.</text>
</comment>
<dbReference type="EMBL" id="LAZR01056355">
    <property type="protein sequence ID" value="KKK74367.1"/>
    <property type="molecule type" value="Genomic_DNA"/>
</dbReference>
<evidence type="ECO:0000313" key="1">
    <source>
        <dbReference type="EMBL" id="KKK74367.1"/>
    </source>
</evidence>
<name>A0A0F8XZ79_9ZZZZ</name>
<dbReference type="AlphaFoldDB" id="A0A0F8XZ79"/>
<feature type="non-terminal residue" evidence="1">
    <location>
        <position position="86"/>
    </location>
</feature>
<organism evidence="1">
    <name type="scientific">marine sediment metagenome</name>
    <dbReference type="NCBI Taxonomy" id="412755"/>
    <lineage>
        <taxon>unclassified sequences</taxon>
        <taxon>metagenomes</taxon>
        <taxon>ecological metagenomes</taxon>
    </lineage>
</organism>
<sequence>MAAFPDTIEGIDAEMASLEAQISAAQAGGSAPDYSAFYKSPGYDFRFQEGTRAIDRSAAARGQLMSGGIVRELTRYGQGLASSEFN</sequence>
<proteinExistence type="predicted"/>
<gene>
    <name evidence="1" type="ORF">LCGC14_2884500</name>
</gene>